<feature type="compositionally biased region" description="Polar residues" evidence="1">
    <location>
        <begin position="25"/>
        <end position="46"/>
    </location>
</feature>
<protein>
    <submittedName>
        <fullName evidence="2">Uncharacterized protein</fullName>
    </submittedName>
</protein>
<dbReference type="PANTHER" id="PTHR36765">
    <property type="entry name" value="EXPRESSED PROTEIN"/>
    <property type="match status" value="1"/>
</dbReference>
<feature type="compositionally biased region" description="Gly residues" evidence="1">
    <location>
        <begin position="243"/>
        <end position="252"/>
    </location>
</feature>
<reference evidence="2" key="1">
    <citation type="submission" date="2018-02" db="EMBL/GenBank/DDBJ databases">
        <authorList>
            <person name="Cohen D.B."/>
            <person name="Kent A.D."/>
        </authorList>
    </citation>
    <scope>NUCLEOTIDE SEQUENCE</scope>
</reference>
<accession>A0A2N9G055</accession>
<evidence type="ECO:0000313" key="2">
    <source>
        <dbReference type="EMBL" id="SPC92785.1"/>
    </source>
</evidence>
<dbReference type="AlphaFoldDB" id="A0A2N9G055"/>
<feature type="compositionally biased region" description="Low complexity" evidence="1">
    <location>
        <begin position="217"/>
        <end position="242"/>
    </location>
</feature>
<dbReference type="PANTHER" id="PTHR36765:SF1">
    <property type="entry name" value="EXPRESSED PROTEIN"/>
    <property type="match status" value="1"/>
</dbReference>
<sequence length="252" mass="27205">MGGPSSECSSGEEDGDAEWKAAINSVATSSAFTNGSSATSNTPKTRNSVEDDENDDDWYYKQKPQQPKLYQIKAQKMLDDILEKTLEIVRDPIDVPDNDPKTDEGGIRLFKHAPIGIVFDHVDELQRPEKRPRILPGKEIDEKSKKFRRQIQSVAVDGENIMAAARDTCQKSLARLEAKDAAAKAAAKREEERVAELKRIRGERWLPSIAKEMQLKASSGSHSNSGAGAANGAGAIDGDSGAVDGGGDAVAI</sequence>
<feature type="region of interest" description="Disordered" evidence="1">
    <location>
        <begin position="1"/>
        <end position="65"/>
    </location>
</feature>
<dbReference type="EMBL" id="OIVN01001335">
    <property type="protein sequence ID" value="SPC92785.1"/>
    <property type="molecule type" value="Genomic_DNA"/>
</dbReference>
<organism evidence="2">
    <name type="scientific">Fagus sylvatica</name>
    <name type="common">Beechnut</name>
    <dbReference type="NCBI Taxonomy" id="28930"/>
    <lineage>
        <taxon>Eukaryota</taxon>
        <taxon>Viridiplantae</taxon>
        <taxon>Streptophyta</taxon>
        <taxon>Embryophyta</taxon>
        <taxon>Tracheophyta</taxon>
        <taxon>Spermatophyta</taxon>
        <taxon>Magnoliopsida</taxon>
        <taxon>eudicotyledons</taxon>
        <taxon>Gunneridae</taxon>
        <taxon>Pentapetalae</taxon>
        <taxon>rosids</taxon>
        <taxon>fabids</taxon>
        <taxon>Fagales</taxon>
        <taxon>Fagaceae</taxon>
        <taxon>Fagus</taxon>
    </lineage>
</organism>
<proteinExistence type="predicted"/>
<feature type="region of interest" description="Disordered" evidence="1">
    <location>
        <begin position="216"/>
        <end position="252"/>
    </location>
</feature>
<evidence type="ECO:0000256" key="1">
    <source>
        <dbReference type="SAM" id="MobiDB-lite"/>
    </source>
</evidence>
<name>A0A2N9G055_FAGSY</name>
<gene>
    <name evidence="2" type="ORF">FSB_LOCUS20667</name>
</gene>